<evidence type="ECO:0000256" key="4">
    <source>
        <dbReference type="RuleBase" id="RU361185"/>
    </source>
</evidence>
<dbReference type="InterPro" id="IPR025887">
    <property type="entry name" value="Glyco_hydro_31_N_dom"/>
</dbReference>
<dbReference type="InterPro" id="IPR048395">
    <property type="entry name" value="Glyco_hydro_31_C"/>
</dbReference>
<dbReference type="AlphaFoldDB" id="A0A9D1V9U1"/>
<dbReference type="InterPro" id="IPR000322">
    <property type="entry name" value="Glyco_hydro_31_TIM"/>
</dbReference>
<dbReference type="PROSITE" id="PS00129">
    <property type="entry name" value="GLYCOSYL_HYDROL_F31_1"/>
    <property type="match status" value="1"/>
</dbReference>
<dbReference type="GO" id="GO:0004553">
    <property type="term" value="F:hydrolase activity, hydrolyzing O-glycosyl compounds"/>
    <property type="evidence" value="ECO:0007669"/>
    <property type="project" value="InterPro"/>
</dbReference>
<sequence length="790" mass="91206">MSTDSINCIRHYEWVNARTLELVLPTNRLRLYFMEEGLVRCRYVSGAVFENIPSYGVSPEYQESPVPLQERELPDCYELSTRRLFLRIRKEDAGLEFGELASGRVVCADAEGMGHRLVERTGDECVWVLKHLPEKAHFFGLGDKPCDLNMRGRRFEMWGADHYKFNPDSDPLYKSIPFFLCLNEGSQYGIFFDNTMRSYFDFGKERYDRLLFGADGGVADYYFIMGESALNTIEIYTRLTGLPPMPPLWALGYHQSKWSYYTEQEVNELAAEFRRRRIPCDAIHLDIHHMKQYQALTWNREAFPDPPGMIRRLGCEGFKVVTIIDPGILINPDNYVWRSGFERNVFCRRHDGALLEGNVWPGNCNFPDFTSPATRYWWADLFRRQIGEYGVRGVWTDMNEPVIMPDRTFPDDTRHAFDGYSCSHLKAHNIYGQCMARATRMGMEQYAPHRRPFVLSRSGFAGLQRWAATWTGDNYSDWVNLKMANHMVQRLSTSGVSFCGADTGGFLGKPTPELFCRWMQMAAFHLFFRNHNNGEFGGQEPWCFGSVVEEAVRKAIEERYRLLPYFYTLFHRYATHGTPAIRSLAVTDFGNPDTYWRSSEFFLGDVLYVVPVHHPGEGRRRLYIPKGRWYSLWTDAPCGPSGSEEWVETPVSRIPVMVRGGFVLPRWPVQQYADEMELPPCSLEIWWAPCESHRSELYEDAGDGVGYRLGDYLLHVFDYEAGENGFALRCTRRGKRDNPRREYSLMIHALPAGAQPVVRTDGRRAEGAFLSPGLYVVTVPANFSRVEIDF</sequence>
<evidence type="ECO:0000256" key="3">
    <source>
        <dbReference type="ARBA" id="ARBA00023295"/>
    </source>
</evidence>
<comment type="caution">
    <text evidence="8">The sequence shown here is derived from an EMBL/GenBank/DDBJ whole genome shotgun (WGS) entry which is preliminary data.</text>
</comment>
<dbReference type="CDD" id="cd14752">
    <property type="entry name" value="GH31_N"/>
    <property type="match status" value="1"/>
</dbReference>
<dbReference type="SUPFAM" id="SSF74650">
    <property type="entry name" value="Galactose mutarotase-like"/>
    <property type="match status" value="1"/>
</dbReference>
<dbReference type="Gene3D" id="2.60.40.1760">
    <property type="entry name" value="glycosyl hydrolase (family 31)"/>
    <property type="match status" value="1"/>
</dbReference>
<gene>
    <name evidence="8" type="ORF">H9862_01095</name>
</gene>
<dbReference type="SUPFAM" id="SSF51445">
    <property type="entry name" value="(Trans)glycosidases"/>
    <property type="match status" value="1"/>
</dbReference>
<evidence type="ECO:0000256" key="2">
    <source>
        <dbReference type="ARBA" id="ARBA00022801"/>
    </source>
</evidence>
<dbReference type="EMBL" id="DXFQ01000014">
    <property type="protein sequence ID" value="HIX19181.1"/>
    <property type="molecule type" value="Genomic_DNA"/>
</dbReference>
<dbReference type="Proteomes" id="UP000823964">
    <property type="component" value="Unassembled WGS sequence"/>
</dbReference>
<dbReference type="GO" id="GO:0005975">
    <property type="term" value="P:carbohydrate metabolic process"/>
    <property type="evidence" value="ECO:0007669"/>
    <property type="project" value="InterPro"/>
</dbReference>
<dbReference type="InterPro" id="IPR013780">
    <property type="entry name" value="Glyco_hydro_b"/>
</dbReference>
<evidence type="ECO:0000313" key="9">
    <source>
        <dbReference type="Proteomes" id="UP000823964"/>
    </source>
</evidence>
<dbReference type="Pfam" id="PF21365">
    <property type="entry name" value="Glyco_hydro_31_3rd"/>
    <property type="match status" value="1"/>
</dbReference>
<dbReference type="CDD" id="cd06604">
    <property type="entry name" value="GH31_glucosidase_II_MalA"/>
    <property type="match status" value="1"/>
</dbReference>
<dbReference type="SUPFAM" id="SSF51011">
    <property type="entry name" value="Glycosyl hydrolase domain"/>
    <property type="match status" value="1"/>
</dbReference>
<reference evidence="8" key="2">
    <citation type="submission" date="2021-04" db="EMBL/GenBank/DDBJ databases">
        <authorList>
            <person name="Gilroy R."/>
        </authorList>
    </citation>
    <scope>NUCLEOTIDE SEQUENCE</scope>
    <source>
        <strain evidence="8">14975</strain>
    </source>
</reference>
<keyword evidence="2 4" id="KW-0378">Hydrolase</keyword>
<evidence type="ECO:0000259" key="6">
    <source>
        <dbReference type="Pfam" id="PF13802"/>
    </source>
</evidence>
<protein>
    <submittedName>
        <fullName evidence="8">Glycoside hydrolase family 31 protein</fullName>
    </submittedName>
</protein>
<dbReference type="Pfam" id="PF13802">
    <property type="entry name" value="Gal_mutarotas_2"/>
    <property type="match status" value="1"/>
</dbReference>
<proteinExistence type="inferred from homology"/>
<comment type="similarity">
    <text evidence="1 4">Belongs to the glycosyl hydrolase 31 family.</text>
</comment>
<dbReference type="Gene3D" id="2.60.40.1180">
    <property type="entry name" value="Golgi alpha-mannosidase II"/>
    <property type="match status" value="2"/>
</dbReference>
<evidence type="ECO:0000313" key="8">
    <source>
        <dbReference type="EMBL" id="HIX19181.1"/>
    </source>
</evidence>
<feature type="domain" description="Glycosyl hydrolase family 31 C-terminal" evidence="7">
    <location>
        <begin position="577"/>
        <end position="664"/>
    </location>
</feature>
<feature type="domain" description="Glycoside hydrolase family 31 TIM barrel" evidence="5">
    <location>
        <begin position="243"/>
        <end position="569"/>
    </location>
</feature>
<keyword evidence="3 4" id="KW-0326">Glycosidase</keyword>
<dbReference type="Pfam" id="PF01055">
    <property type="entry name" value="Glyco_hydro_31_2nd"/>
    <property type="match status" value="1"/>
</dbReference>
<dbReference type="InterPro" id="IPR011013">
    <property type="entry name" value="Gal_mutarotase_sf_dom"/>
</dbReference>
<dbReference type="InterPro" id="IPR017853">
    <property type="entry name" value="GH"/>
</dbReference>
<dbReference type="InterPro" id="IPR030458">
    <property type="entry name" value="Glyco_hydro_31_AS"/>
</dbReference>
<feature type="domain" description="Glycoside hydrolase family 31 N-terminal" evidence="6">
    <location>
        <begin position="29"/>
        <end position="201"/>
    </location>
</feature>
<name>A0A9D1V9U1_9BACT</name>
<reference evidence="8" key="1">
    <citation type="journal article" date="2021" name="PeerJ">
        <title>Extensive microbial diversity within the chicken gut microbiome revealed by metagenomics and culture.</title>
        <authorList>
            <person name="Gilroy R."/>
            <person name="Ravi A."/>
            <person name="Getino M."/>
            <person name="Pursley I."/>
            <person name="Horton D.L."/>
            <person name="Alikhan N.F."/>
            <person name="Baker D."/>
            <person name="Gharbi K."/>
            <person name="Hall N."/>
            <person name="Watson M."/>
            <person name="Adriaenssens E.M."/>
            <person name="Foster-Nyarko E."/>
            <person name="Jarju S."/>
            <person name="Secka A."/>
            <person name="Antonio M."/>
            <person name="Oren A."/>
            <person name="Chaudhuri R.R."/>
            <person name="La Ragione R."/>
            <person name="Hildebrand F."/>
            <person name="Pallen M.J."/>
        </authorList>
    </citation>
    <scope>NUCLEOTIDE SEQUENCE</scope>
    <source>
        <strain evidence="8">14975</strain>
    </source>
</reference>
<dbReference type="Gene3D" id="3.20.20.80">
    <property type="entry name" value="Glycosidases"/>
    <property type="match status" value="1"/>
</dbReference>
<dbReference type="PANTHER" id="PTHR22762">
    <property type="entry name" value="ALPHA-GLUCOSIDASE"/>
    <property type="match status" value="1"/>
</dbReference>
<organism evidence="8 9">
    <name type="scientific">Candidatus Akkermansia intestinigallinarum</name>
    <dbReference type="NCBI Taxonomy" id="2838431"/>
    <lineage>
        <taxon>Bacteria</taxon>
        <taxon>Pseudomonadati</taxon>
        <taxon>Verrucomicrobiota</taxon>
        <taxon>Verrucomicrobiia</taxon>
        <taxon>Verrucomicrobiales</taxon>
        <taxon>Akkermansiaceae</taxon>
        <taxon>Akkermansia</taxon>
    </lineage>
</organism>
<evidence type="ECO:0000256" key="1">
    <source>
        <dbReference type="ARBA" id="ARBA00007806"/>
    </source>
</evidence>
<accession>A0A9D1V9U1</accession>
<dbReference type="PANTHER" id="PTHR22762:SF120">
    <property type="entry name" value="HETEROGLYCAN GLUCOSIDASE 1"/>
    <property type="match status" value="1"/>
</dbReference>
<dbReference type="GO" id="GO:0030246">
    <property type="term" value="F:carbohydrate binding"/>
    <property type="evidence" value="ECO:0007669"/>
    <property type="project" value="InterPro"/>
</dbReference>
<evidence type="ECO:0000259" key="7">
    <source>
        <dbReference type="Pfam" id="PF21365"/>
    </source>
</evidence>
<evidence type="ECO:0000259" key="5">
    <source>
        <dbReference type="Pfam" id="PF01055"/>
    </source>
</evidence>